<evidence type="ECO:0000259" key="7">
    <source>
        <dbReference type="PROSITE" id="PS52004"/>
    </source>
</evidence>
<evidence type="ECO:0000256" key="1">
    <source>
        <dbReference type="ARBA" id="ARBA00022450"/>
    </source>
</evidence>
<dbReference type="SUPFAM" id="SSF55048">
    <property type="entry name" value="Probable ACP-binding domain of malonyl-CoA ACP transacylase"/>
    <property type="match status" value="1"/>
</dbReference>
<dbReference type="InterPro" id="IPR036736">
    <property type="entry name" value="ACP-like_sf"/>
</dbReference>
<evidence type="ECO:0000256" key="4">
    <source>
        <dbReference type="PROSITE-ProRule" id="PRU01363"/>
    </source>
</evidence>
<dbReference type="SMART" id="SM00825">
    <property type="entry name" value="PKS_KS"/>
    <property type="match status" value="1"/>
</dbReference>
<feature type="domain" description="PKS/mFAS DH" evidence="8">
    <location>
        <begin position="1461"/>
        <end position="1745"/>
    </location>
</feature>
<dbReference type="Pfam" id="PF13279">
    <property type="entry name" value="4HBT_2"/>
    <property type="match status" value="1"/>
</dbReference>
<dbReference type="SMART" id="SM00822">
    <property type="entry name" value="PKS_KR"/>
    <property type="match status" value="1"/>
</dbReference>
<dbReference type="InterPro" id="IPR001227">
    <property type="entry name" value="Ac_transferase_dom_sf"/>
</dbReference>
<dbReference type="InterPro" id="IPR016036">
    <property type="entry name" value="Malonyl_transacylase_ACP-bd"/>
</dbReference>
<dbReference type="InterPro" id="IPR049900">
    <property type="entry name" value="PKS_mFAS_DH"/>
</dbReference>
<dbReference type="Pfam" id="PF14765">
    <property type="entry name" value="PS-DH"/>
    <property type="match status" value="1"/>
</dbReference>
<gene>
    <name evidence="9" type="ORF">PZE19_31690</name>
</gene>
<name>A0ABT6FL99_9BACT</name>
<evidence type="ECO:0000313" key="9">
    <source>
        <dbReference type="EMBL" id="MDG3008355.1"/>
    </source>
</evidence>
<feature type="domain" description="Ketosynthase family 3 (KS3)" evidence="7">
    <location>
        <begin position="3"/>
        <end position="465"/>
    </location>
</feature>
<dbReference type="PANTHER" id="PTHR43775">
    <property type="entry name" value="FATTY ACID SYNTHASE"/>
    <property type="match status" value="1"/>
</dbReference>
<dbReference type="InterPro" id="IPR029069">
    <property type="entry name" value="HotDog_dom_sf"/>
</dbReference>
<dbReference type="Pfam" id="PF08659">
    <property type="entry name" value="KR"/>
    <property type="match status" value="1"/>
</dbReference>
<dbReference type="InterPro" id="IPR009081">
    <property type="entry name" value="PP-bd_ACP"/>
</dbReference>
<dbReference type="InterPro" id="IPR057326">
    <property type="entry name" value="KR_dom"/>
</dbReference>
<dbReference type="InterPro" id="IPR014043">
    <property type="entry name" value="Acyl_transferase_dom"/>
</dbReference>
<feature type="region of interest" description="Disordered" evidence="5">
    <location>
        <begin position="909"/>
        <end position="935"/>
    </location>
</feature>
<evidence type="ECO:0000256" key="2">
    <source>
        <dbReference type="ARBA" id="ARBA00022553"/>
    </source>
</evidence>
<dbReference type="SUPFAM" id="SSF47336">
    <property type="entry name" value="ACP-like"/>
    <property type="match status" value="1"/>
</dbReference>
<dbReference type="Pfam" id="PF00109">
    <property type="entry name" value="ketoacyl-synt"/>
    <property type="match status" value="1"/>
</dbReference>
<accession>A0ABT6FL99</accession>
<dbReference type="Gene3D" id="3.10.129.10">
    <property type="entry name" value="Hotdog Thioesterase"/>
    <property type="match status" value="1"/>
</dbReference>
<dbReference type="Proteomes" id="UP001216907">
    <property type="component" value="Unassembled WGS sequence"/>
</dbReference>
<dbReference type="SUPFAM" id="SSF53901">
    <property type="entry name" value="Thiolase-like"/>
    <property type="match status" value="1"/>
</dbReference>
<dbReference type="SUPFAM" id="SSF51735">
    <property type="entry name" value="NAD(P)-binding Rossmann-fold domains"/>
    <property type="match status" value="1"/>
</dbReference>
<dbReference type="InterPro" id="IPR016039">
    <property type="entry name" value="Thiolase-like"/>
</dbReference>
<dbReference type="CDD" id="cd00833">
    <property type="entry name" value="PKS"/>
    <property type="match status" value="1"/>
</dbReference>
<dbReference type="RefSeq" id="WP_277864680.1">
    <property type="nucleotide sequence ID" value="NZ_JARRAG010000005.1"/>
</dbReference>
<organism evidence="9 10">
    <name type="scientific">Paludisphaera mucosa</name>
    <dbReference type="NCBI Taxonomy" id="3030827"/>
    <lineage>
        <taxon>Bacteria</taxon>
        <taxon>Pseudomonadati</taxon>
        <taxon>Planctomycetota</taxon>
        <taxon>Planctomycetia</taxon>
        <taxon>Isosphaerales</taxon>
        <taxon>Isosphaeraceae</taxon>
        <taxon>Paludisphaera</taxon>
    </lineage>
</organism>
<dbReference type="InterPro" id="IPR042104">
    <property type="entry name" value="PKS_dehydratase_sf"/>
</dbReference>
<dbReference type="Gene3D" id="3.40.50.720">
    <property type="entry name" value="NAD(P)-binding Rossmann-like Domain"/>
    <property type="match status" value="1"/>
</dbReference>
<dbReference type="InterPro" id="IPR014031">
    <property type="entry name" value="Ketoacyl_synth_C"/>
</dbReference>
<dbReference type="InterPro" id="IPR020841">
    <property type="entry name" value="PKS_Beta-ketoAc_synthase_dom"/>
</dbReference>
<evidence type="ECO:0000259" key="8">
    <source>
        <dbReference type="PROSITE" id="PS52019"/>
    </source>
</evidence>
<dbReference type="EMBL" id="JARRAG010000005">
    <property type="protein sequence ID" value="MDG3008355.1"/>
    <property type="molecule type" value="Genomic_DNA"/>
</dbReference>
<keyword evidence="2" id="KW-0597">Phosphoprotein</keyword>
<dbReference type="InterPro" id="IPR014030">
    <property type="entry name" value="Ketoacyl_synth_N"/>
</dbReference>
<evidence type="ECO:0000256" key="5">
    <source>
        <dbReference type="SAM" id="MobiDB-lite"/>
    </source>
</evidence>
<dbReference type="SMART" id="SM00826">
    <property type="entry name" value="PKS_DH"/>
    <property type="match status" value="1"/>
</dbReference>
<dbReference type="InterPro" id="IPR020807">
    <property type="entry name" value="PKS_DH"/>
</dbReference>
<proteinExistence type="predicted"/>
<comment type="caution">
    <text evidence="9">The sequence shown here is derived from an EMBL/GenBank/DDBJ whole genome shotgun (WGS) entry which is preliminary data.</text>
</comment>
<dbReference type="CDD" id="cd08953">
    <property type="entry name" value="KR_2_SDR_x"/>
    <property type="match status" value="1"/>
</dbReference>
<dbReference type="InterPro" id="IPR049552">
    <property type="entry name" value="PKS_DH_N"/>
</dbReference>
<dbReference type="Pfam" id="PF21089">
    <property type="entry name" value="PKS_DH_N"/>
    <property type="match status" value="1"/>
</dbReference>
<dbReference type="InterPro" id="IPR049551">
    <property type="entry name" value="PKS_DH_C"/>
</dbReference>
<feature type="active site" description="Proton donor; for dehydratase activity" evidence="4">
    <location>
        <position position="1661"/>
    </location>
</feature>
<dbReference type="InterPro" id="IPR036291">
    <property type="entry name" value="NAD(P)-bd_dom_sf"/>
</dbReference>
<feature type="domain" description="Carrier" evidence="6">
    <location>
        <begin position="949"/>
        <end position="1025"/>
    </location>
</feature>
<dbReference type="Pfam" id="PF00698">
    <property type="entry name" value="Acyl_transf_1"/>
    <property type="match status" value="1"/>
</dbReference>
<dbReference type="Pfam" id="PF02801">
    <property type="entry name" value="Ketoacyl-synt_C"/>
    <property type="match status" value="1"/>
</dbReference>
<dbReference type="PANTHER" id="PTHR43775:SF37">
    <property type="entry name" value="SI:DKEY-61P9.11"/>
    <property type="match status" value="1"/>
</dbReference>
<dbReference type="PROSITE" id="PS52019">
    <property type="entry name" value="PKS_MFAS_DH"/>
    <property type="match status" value="1"/>
</dbReference>
<reference evidence="9 10" key="1">
    <citation type="submission" date="2023-03" db="EMBL/GenBank/DDBJ databases">
        <title>Paludisphaera mucosa sp. nov. a novel planctomycete from northern fen.</title>
        <authorList>
            <person name="Ivanova A."/>
        </authorList>
    </citation>
    <scope>NUCLEOTIDE SEQUENCE [LARGE SCALE GENOMIC DNA]</scope>
    <source>
        <strain evidence="9 10">Pla2</strain>
    </source>
</reference>
<feature type="region of interest" description="N-terminal hotdog fold" evidence="4">
    <location>
        <begin position="1461"/>
        <end position="1586"/>
    </location>
</feature>
<keyword evidence="10" id="KW-1185">Reference proteome</keyword>
<dbReference type="InterPro" id="IPR050091">
    <property type="entry name" value="PKS_NRPS_Biosynth_Enz"/>
</dbReference>
<dbReference type="Gene3D" id="3.40.366.10">
    <property type="entry name" value="Malonyl-Coenzyme A Acyl Carrier Protein, domain 2"/>
    <property type="match status" value="1"/>
</dbReference>
<dbReference type="InterPro" id="IPR016035">
    <property type="entry name" value="Acyl_Trfase/lysoPLipase"/>
</dbReference>
<sequence length="2091" mass="222710">MSTKRIAIIGMACEFADAPSPQALWENALARRRAFRRLPRERLDLDAYFVEGLDAPDHTCATEAAVIRDYEFDRVRFRVSGEAFRAADPVHWLALDVADRALVDAGFPDGADLPREQTGVYLGNTLTGETSRAQALRLRWPYVRRTIASALTSEGWPPDRRRKFLDELEVRYKAPFPPVGPETLSGGLSNTIAGRICNHFGFNGGGSTVDAACASSLLAVVHACTALSVGDLDVALAGGVDVSLDPFELVGFAKAGALTSGEMRVFDARSDGFWPGEGCGVVVLMRWEDALAQGKRIRCTLPGWGVSSDGHGGLTRPEVEGQVLALRRAYRRAGFGIDSVAYFEGHGTGTAVGDATELRALGRARREADREVVSGPTAVGSVKANIGHTKAAAGVAGLIKAVMALDVQVIPPATSCDIPHPELTAPTAALRAPTDGEPWPADLPFRAGVSAMGFGGINVHVVLENLEAQRRRSLTPEQSRLLRSPQDAELFVFEEDSAGALRAWIEDFHRLAPGLSRSELTDAAGTLAFRLGPRRKPYRAAVVASTPAELVKRLEVLRLRLDDGPGTRLDVRNGVFVGEGCETPRVGFLFPGQGSPVYRAPDSWARRFPAVRRAYETADLPEVRDGRSTDVAQPAILAAAIAGLAVLDEVGLVAEVGVGHSVGELSALYWGGCIDATTLMRLAKARGRAMAGCVAGGDAGAMASLGADRTWAETLIDGEPVVVAALNSPRQTVVSGPTCAVARVVERARLAGVAATILGVSRAFHSPLVADAMTPLAEAIGRERLAPPRKAVVSTVTGALLERDADLASILCRQVTAPIRFVEAFSACEGIDLWVEVGPGDVLGGLAAESGASHVVSLDVGGASFRGLLGAVAAAFAAGCAVRPGVLFEDRFLRPLDLGATPRFFTNPCESISPSDPLESPRGATAERVEVPGSRQDLEAPTIGVSVQGRAVDVVRRLVAERTELPVEEVGDDHRLLRDLHLNSIAVSQLVVEAARRLGMPAPVLPTRFANVTVAEAAAALEESAWGGTKASDAPSAALGLGDWVRPFTVEWVEKTRPPRSASADGDVSWHIVAPTGDGIAQELGRTLGRAGGPGVAVVLPDEAESSWLELLLEGARAALKLATDGRFLVVGSGGVGAAFAKSVHLEAPWLDTAAVVVPLSHPDAAAWVVAEAPTGRGFVEVRYDSSGHRFEPSLRPLGPLGSPPARHSLGSEDVVLVTGGGKGVAAECALELARRTGVRLGLMGRARPEDDPDLAANLQRIRAAGVDCQYASADVTHADEVRRAVATVEAGLGPITAVVHAAGVNEPRPLVELDLELLQRTSAPKVQGLRNVLDAVSSRRIHLLVTFGSIIARTGMRGEAHYALANAWQTELTGRFQAEHPACYCLALEWSVWASVGMGERLGRIEALTREGVGPIPTETGAALFTALVAKRPPHASVVVAGRIGDSPTLSLARPPLPALRFLDRLLIDYPGIELVAETDLSRKADPYLDDHVFQGERLLPAVIGLEAMAQAVAGVMRGQGPMPTIIEEVAFERPIIIDDAGSTTVRLVALVREGGVVEVALRCHATGYHLDHFRATFRSGPEHPWAAGIHDPGAGEAVDRLSLDPERELYGALLFQGGRFRRLRSYDRLTAKACRAEVAPSDRRNWFGDRPEEEPILGDPGARDAAVHCVQACIPHVSVLPVGVRRIIADPVWRKGPRRVVADERSCDDGVFTYDLTIFDANATPVERWEGLRLKVIGSTHNIGRWPAVLLAPYLERRASELAPGLEVAFAVETGEAADRRSRTDRAMARAFGDATPVRRRPDGKPDAFKGLHSSAAHAGMLTLAAVGRWPLGCDVEPARARPVDDWLGVLGEHRLGLARRLADEAGGGLDAAAARVWAASESLQKLGSIDPDTLVHETTDSGGWETFRAGGATVLAHVLPVAGEPDLIAVALAVRPPQLNGLHADEGGRRRTYEYRHVIGLEESNLLGNIYFVNHLRWQGRCREMFLRDHAPAVLAALERDIALVTTNVSCDFLSELKPFDEVAVRMSLESLGTYSIAFHFDYWRVSSDGELLVACGRQSVACLRRGPAGPTPSPIPEALRTALAEFS</sequence>
<dbReference type="Gene3D" id="3.10.129.110">
    <property type="entry name" value="Polyketide synthase dehydratase"/>
    <property type="match status" value="1"/>
</dbReference>
<keyword evidence="3" id="KW-0808">Transferase</keyword>
<dbReference type="PROSITE" id="PS52004">
    <property type="entry name" value="KS3_2"/>
    <property type="match status" value="1"/>
</dbReference>
<protein>
    <submittedName>
        <fullName evidence="9">SDR family NAD(P)-dependent oxidoreductase</fullName>
    </submittedName>
</protein>
<dbReference type="SMART" id="SM00827">
    <property type="entry name" value="PKS_AT"/>
    <property type="match status" value="1"/>
</dbReference>
<feature type="region of interest" description="C-terminal hotdog fold" evidence="4">
    <location>
        <begin position="1602"/>
        <end position="1745"/>
    </location>
</feature>
<dbReference type="InterPro" id="IPR013968">
    <property type="entry name" value="PKS_KR"/>
</dbReference>
<dbReference type="Pfam" id="PF00550">
    <property type="entry name" value="PP-binding"/>
    <property type="match status" value="1"/>
</dbReference>
<evidence type="ECO:0000313" key="10">
    <source>
        <dbReference type="Proteomes" id="UP001216907"/>
    </source>
</evidence>
<dbReference type="CDD" id="cd00586">
    <property type="entry name" value="4HBT"/>
    <property type="match status" value="1"/>
</dbReference>
<feature type="active site" description="Proton acceptor; for dehydratase activity" evidence="4">
    <location>
        <position position="1493"/>
    </location>
</feature>
<dbReference type="Gene3D" id="3.40.47.10">
    <property type="match status" value="1"/>
</dbReference>
<dbReference type="SUPFAM" id="SSF54637">
    <property type="entry name" value="Thioesterase/thiol ester dehydrase-isomerase"/>
    <property type="match status" value="2"/>
</dbReference>
<dbReference type="Gene3D" id="1.10.1200.10">
    <property type="entry name" value="ACP-like"/>
    <property type="match status" value="1"/>
</dbReference>
<keyword evidence="1" id="KW-0596">Phosphopantetheine</keyword>
<dbReference type="SUPFAM" id="SSF52151">
    <property type="entry name" value="FabD/lysophospholipase-like"/>
    <property type="match status" value="1"/>
</dbReference>
<evidence type="ECO:0000256" key="3">
    <source>
        <dbReference type="ARBA" id="ARBA00022679"/>
    </source>
</evidence>
<evidence type="ECO:0000259" key="6">
    <source>
        <dbReference type="PROSITE" id="PS50075"/>
    </source>
</evidence>
<dbReference type="PROSITE" id="PS50075">
    <property type="entry name" value="CARRIER"/>
    <property type="match status" value="1"/>
</dbReference>